<dbReference type="PANTHER" id="PTHR47493">
    <property type="entry name" value="OS08G0520200 PROTEIN"/>
    <property type="match status" value="1"/>
</dbReference>
<dbReference type="Gene3D" id="1.25.40.10">
    <property type="entry name" value="Tetratricopeptide repeat domain"/>
    <property type="match status" value="3"/>
</dbReference>
<accession>A0A2P6QS46</accession>
<evidence type="ECO:0000313" key="3">
    <source>
        <dbReference type="EMBL" id="PRQ36994.1"/>
    </source>
</evidence>
<proteinExistence type="predicted"/>
<organism evidence="3 4">
    <name type="scientific">Rosa chinensis</name>
    <name type="common">China rose</name>
    <dbReference type="NCBI Taxonomy" id="74649"/>
    <lineage>
        <taxon>Eukaryota</taxon>
        <taxon>Viridiplantae</taxon>
        <taxon>Streptophyta</taxon>
        <taxon>Embryophyta</taxon>
        <taxon>Tracheophyta</taxon>
        <taxon>Spermatophyta</taxon>
        <taxon>Magnoliopsida</taxon>
        <taxon>eudicotyledons</taxon>
        <taxon>Gunneridae</taxon>
        <taxon>Pentapetalae</taxon>
        <taxon>rosids</taxon>
        <taxon>fabids</taxon>
        <taxon>Rosales</taxon>
        <taxon>Rosaceae</taxon>
        <taxon>Rosoideae</taxon>
        <taxon>Rosoideae incertae sedis</taxon>
        <taxon>Rosa</taxon>
    </lineage>
</organism>
<name>A0A2P6QS46_ROSCH</name>
<dbReference type="OrthoDB" id="762539at2759"/>
<dbReference type="InterPro" id="IPR011990">
    <property type="entry name" value="TPR-like_helical_dom_sf"/>
</dbReference>
<feature type="repeat" description="PPR" evidence="2">
    <location>
        <begin position="90"/>
        <end position="124"/>
    </location>
</feature>
<dbReference type="EMBL" id="PDCK01000042">
    <property type="protein sequence ID" value="PRQ36994.1"/>
    <property type="molecule type" value="Genomic_DNA"/>
</dbReference>
<reference evidence="3 4" key="1">
    <citation type="journal article" date="2018" name="Nat. Genet.">
        <title>The Rosa genome provides new insights in the design of modern roses.</title>
        <authorList>
            <person name="Bendahmane M."/>
        </authorList>
    </citation>
    <scope>NUCLEOTIDE SEQUENCE [LARGE SCALE GENOMIC DNA]</scope>
    <source>
        <strain evidence="4">cv. Old Blush</strain>
    </source>
</reference>
<dbReference type="AlphaFoldDB" id="A0A2P6QS46"/>
<evidence type="ECO:0000256" key="1">
    <source>
        <dbReference type="ARBA" id="ARBA00022737"/>
    </source>
</evidence>
<dbReference type="InterPro" id="IPR002885">
    <property type="entry name" value="PPR_rpt"/>
</dbReference>
<dbReference type="Pfam" id="PF01535">
    <property type="entry name" value="PPR"/>
    <property type="match status" value="2"/>
</dbReference>
<keyword evidence="1" id="KW-0677">Repeat</keyword>
<dbReference type="PROSITE" id="PS51375">
    <property type="entry name" value="PPR"/>
    <property type="match status" value="1"/>
</dbReference>
<dbReference type="OMA" id="TDPFVFE"/>
<dbReference type="Gramene" id="PRQ36994">
    <property type="protein sequence ID" value="PRQ36994"/>
    <property type="gene ID" value="RchiOBHm_Chr4g0397671"/>
</dbReference>
<evidence type="ECO:0000313" key="4">
    <source>
        <dbReference type="Proteomes" id="UP000238479"/>
    </source>
</evidence>
<evidence type="ECO:0000256" key="2">
    <source>
        <dbReference type="PROSITE-ProRule" id="PRU00708"/>
    </source>
</evidence>
<dbReference type="PANTHER" id="PTHR47493:SF1">
    <property type="entry name" value="OS08G0520200 PROTEIN"/>
    <property type="match status" value="1"/>
</dbReference>
<keyword evidence="4" id="KW-1185">Reference proteome</keyword>
<protein>
    <submittedName>
        <fullName evidence="3">Putative pentatricopeptide</fullName>
    </submittedName>
</protein>
<dbReference type="NCBIfam" id="TIGR00756">
    <property type="entry name" value="PPR"/>
    <property type="match status" value="2"/>
</dbReference>
<comment type="caution">
    <text evidence="3">The sequence shown here is derived from an EMBL/GenBank/DDBJ whole genome shotgun (WGS) entry which is preliminary data.</text>
</comment>
<gene>
    <name evidence="3" type="ORF">RchiOBHm_Chr4g0397671</name>
</gene>
<dbReference type="Proteomes" id="UP000238479">
    <property type="component" value="Chromosome 4"/>
</dbReference>
<sequence length="424" mass="48530">MEAILVLRTASVSGSLNPKRLSIFCHQSQPSQNRALARKIIRTWKQEECSNGKDNYVDCVPLIQSLSRQKMPHVAQEVLLEVKSDGLVPSNSTLSAVMLCHAKNGLFPQAEAIWDEMLNSSFVPSIQVVAELFDVYGNVGCFGKVNEIVGQIRSRNLSLLPEVYSLAISCFGKGGQLKLMEDTLKEMVSRGFTVDSATGNVFIRYYSIFGSLTEMETAYGRLKRSRFLIEEEGIRAMSLAYLKKRKFYSLAEFLKSVGLGRRNLGNLLWNLLLLSYAANFKMKSLQREFLRMVEAGFHPDLTTFNIRALAFSRMSLLWDLHLTLEHMKHEKVVPDLVTCGCVVDVYLDRRLGRNLYFALNKMNLDDSPVVLTDPFVFEVLGKGDFHASSEAFLEFRKQKEWTYRKLISVYLKKQYRRDQIFWNY</sequence>